<organism evidence="2 3">
    <name type="scientific">Natrinema zhouii</name>
    <dbReference type="NCBI Taxonomy" id="1710539"/>
    <lineage>
        <taxon>Archaea</taxon>
        <taxon>Methanobacteriati</taxon>
        <taxon>Methanobacteriota</taxon>
        <taxon>Stenosarchaea group</taxon>
        <taxon>Halobacteria</taxon>
        <taxon>Halobacteriales</taxon>
        <taxon>Natrialbaceae</taxon>
        <taxon>Natrinema</taxon>
    </lineage>
</organism>
<reference evidence="2 3" key="1">
    <citation type="submission" date="2020-07" db="EMBL/GenBank/DDBJ databases">
        <title>Natrinema (YPL30) sp. nov. and Haloterrigena xxxxxx (YPL8) sp. nov., isolated from a salt mine.</title>
        <authorList>
            <person name="Cui H."/>
        </authorList>
    </citation>
    <scope>NUCLEOTIDE SEQUENCE [LARGE SCALE GENOMIC DNA]</scope>
    <source>
        <strain evidence="2 3">YPL13</strain>
    </source>
</reference>
<feature type="region of interest" description="Disordered" evidence="1">
    <location>
        <begin position="1"/>
        <end position="29"/>
    </location>
</feature>
<dbReference type="GeneID" id="56143796"/>
<sequence length="90" mass="9760">MARDDLQNAADSIERAADATSDDEAQERLQTQAAKFEDYATADHGPDHGQLARHEHILNEIADEEGGHVASNLEDALASISEFRSTLEGV</sequence>
<evidence type="ECO:0000313" key="3">
    <source>
        <dbReference type="Proteomes" id="UP000510869"/>
    </source>
</evidence>
<dbReference type="EMBL" id="CP059154">
    <property type="protein sequence ID" value="QLK24703.1"/>
    <property type="molecule type" value="Genomic_DNA"/>
</dbReference>
<accession>A0A7D6GQ26</accession>
<proteinExistence type="predicted"/>
<dbReference type="Pfam" id="PF24430">
    <property type="entry name" value="DUF7553"/>
    <property type="match status" value="1"/>
</dbReference>
<evidence type="ECO:0000256" key="1">
    <source>
        <dbReference type="SAM" id="MobiDB-lite"/>
    </source>
</evidence>
<gene>
    <name evidence="2" type="ORF">HYG81_11285</name>
</gene>
<dbReference type="OrthoDB" id="197463at2157"/>
<keyword evidence="3" id="KW-1185">Reference proteome</keyword>
<feature type="compositionally biased region" description="Basic and acidic residues" evidence="1">
    <location>
        <begin position="1"/>
        <end position="17"/>
    </location>
</feature>
<dbReference type="Proteomes" id="UP000510869">
    <property type="component" value="Chromosome"/>
</dbReference>
<dbReference type="RefSeq" id="WP_180839783.1">
    <property type="nucleotide sequence ID" value="NZ_CP059154.1"/>
</dbReference>
<dbReference type="InterPro" id="IPR055975">
    <property type="entry name" value="DUF7553"/>
</dbReference>
<evidence type="ECO:0000313" key="2">
    <source>
        <dbReference type="EMBL" id="QLK24703.1"/>
    </source>
</evidence>
<protein>
    <submittedName>
        <fullName evidence="2">Uncharacterized protein</fullName>
    </submittedName>
</protein>
<dbReference type="AlphaFoldDB" id="A0A7D6GQ26"/>
<name>A0A7D6GQ26_9EURY</name>
<dbReference type="KEGG" id="nay:HYG81_11285"/>